<sequence>MTFDPENKIVKLCAKGMEIEGQPEEAKKLFTQAWEEASNDIEKLTAAHYIARHQSSVADKLKWDQVALKHASNVKDDSVKGAFPSLYLNIAKCYEDLQGFANAQKNYQLALVATDNLVDDGYGSMIKKGILSGIERIKMQKTEIFNLNH</sequence>
<dbReference type="EMBL" id="BMKK01000011">
    <property type="protein sequence ID" value="GGD75586.1"/>
    <property type="molecule type" value="Genomic_DNA"/>
</dbReference>
<dbReference type="InterPro" id="IPR011990">
    <property type="entry name" value="TPR-like_helical_dom_sf"/>
</dbReference>
<comment type="caution">
    <text evidence="1">The sequence shown here is derived from an EMBL/GenBank/DDBJ whole genome shotgun (WGS) entry which is preliminary data.</text>
</comment>
<organism evidence="1 2">
    <name type="scientific">Emticicia aquatilis</name>
    <dbReference type="NCBI Taxonomy" id="1537369"/>
    <lineage>
        <taxon>Bacteria</taxon>
        <taxon>Pseudomonadati</taxon>
        <taxon>Bacteroidota</taxon>
        <taxon>Cytophagia</taxon>
        <taxon>Cytophagales</taxon>
        <taxon>Leadbetterellaceae</taxon>
        <taxon>Emticicia</taxon>
    </lineage>
</organism>
<reference evidence="1" key="2">
    <citation type="submission" date="2020-09" db="EMBL/GenBank/DDBJ databases">
        <authorList>
            <person name="Sun Q."/>
            <person name="Zhou Y."/>
        </authorList>
    </citation>
    <scope>NUCLEOTIDE SEQUENCE</scope>
    <source>
        <strain evidence="1">CGMCC 1.15958</strain>
    </source>
</reference>
<dbReference type="Proteomes" id="UP000609064">
    <property type="component" value="Unassembled WGS sequence"/>
</dbReference>
<evidence type="ECO:0008006" key="3">
    <source>
        <dbReference type="Google" id="ProtNLM"/>
    </source>
</evidence>
<name>A0A916Z468_9BACT</name>
<dbReference type="RefSeq" id="WP_188769557.1">
    <property type="nucleotide sequence ID" value="NZ_BMKK01000011.1"/>
</dbReference>
<protein>
    <recommendedName>
        <fullName evidence="3">rRNA adenine methyltransferase</fullName>
    </recommendedName>
</protein>
<proteinExistence type="predicted"/>
<dbReference type="AlphaFoldDB" id="A0A916Z468"/>
<accession>A0A916Z468</accession>
<reference evidence="1" key="1">
    <citation type="journal article" date="2014" name="Int. J. Syst. Evol. Microbiol.">
        <title>Complete genome sequence of Corynebacterium casei LMG S-19264T (=DSM 44701T), isolated from a smear-ripened cheese.</title>
        <authorList>
            <consortium name="US DOE Joint Genome Institute (JGI-PGF)"/>
            <person name="Walter F."/>
            <person name="Albersmeier A."/>
            <person name="Kalinowski J."/>
            <person name="Ruckert C."/>
        </authorList>
    </citation>
    <scope>NUCLEOTIDE SEQUENCE</scope>
    <source>
        <strain evidence="1">CGMCC 1.15958</strain>
    </source>
</reference>
<dbReference type="SUPFAM" id="SSF48452">
    <property type="entry name" value="TPR-like"/>
    <property type="match status" value="1"/>
</dbReference>
<evidence type="ECO:0000313" key="1">
    <source>
        <dbReference type="EMBL" id="GGD75586.1"/>
    </source>
</evidence>
<gene>
    <name evidence="1" type="ORF">GCM10011514_44400</name>
</gene>
<dbReference type="Gene3D" id="1.25.40.10">
    <property type="entry name" value="Tetratricopeptide repeat domain"/>
    <property type="match status" value="1"/>
</dbReference>
<evidence type="ECO:0000313" key="2">
    <source>
        <dbReference type="Proteomes" id="UP000609064"/>
    </source>
</evidence>
<keyword evidence="2" id="KW-1185">Reference proteome</keyword>